<reference evidence="4" key="1">
    <citation type="submission" date="2025-08" db="UniProtKB">
        <authorList>
            <consortium name="RefSeq"/>
        </authorList>
    </citation>
    <scope>IDENTIFICATION</scope>
    <source>
        <tissue evidence="4">Spleen</tissue>
    </source>
</reference>
<dbReference type="GeneID" id="110218820"/>
<dbReference type="Proteomes" id="UP000515140">
    <property type="component" value="Unplaced"/>
</dbReference>
<keyword evidence="3" id="KW-1185">Reference proteome</keyword>
<dbReference type="InParanoid" id="A0A6P5LH53"/>
<dbReference type="RefSeq" id="XP_020857452.1">
    <property type="nucleotide sequence ID" value="XM_021001793.1"/>
</dbReference>
<evidence type="ECO:0000313" key="3">
    <source>
        <dbReference type="Proteomes" id="UP000515140"/>
    </source>
</evidence>
<dbReference type="KEGG" id="pcw:110218820"/>
<feature type="coiled-coil region" evidence="1">
    <location>
        <begin position="75"/>
        <end position="123"/>
    </location>
</feature>
<gene>
    <name evidence="4" type="primary">LOC110218820</name>
</gene>
<dbReference type="AlphaFoldDB" id="A0A6P5LH53"/>
<evidence type="ECO:0000256" key="2">
    <source>
        <dbReference type="SAM" id="SignalP"/>
    </source>
</evidence>
<name>A0A6P5LH53_PHACI</name>
<protein>
    <submittedName>
        <fullName evidence="4">Uncharacterized protein LOC110218820</fullName>
    </submittedName>
</protein>
<evidence type="ECO:0000313" key="4">
    <source>
        <dbReference type="RefSeq" id="XP_020857452.1"/>
    </source>
</evidence>
<feature type="chain" id="PRO_5028204505" evidence="2">
    <location>
        <begin position="20"/>
        <end position="225"/>
    </location>
</feature>
<proteinExistence type="predicted"/>
<keyword evidence="1" id="KW-0175">Coiled coil</keyword>
<feature type="signal peptide" evidence="2">
    <location>
        <begin position="1"/>
        <end position="19"/>
    </location>
</feature>
<sequence length="225" mass="26510">MQKLLIWFFLGLIYSLSSTTENCLITSMKEEKHTQFSYPQEERDGLAQGLLQFGIVFREQVRQSKQQICHMFQQLDAFDRSLAELLKQVSRQERLRICLKQRARQLERRDGDLYQLLARLKNELVRGMKYRESFDKNLELLEQKIEDALFYKAGGNTLTNVTDVMSLLQTQSVRINKIFADVEIQQDQLSERDALIQKLLKKARCKSKLTKHSRNNEDEKNMSEV</sequence>
<accession>A0A6P5LH53</accession>
<evidence type="ECO:0000256" key="1">
    <source>
        <dbReference type="SAM" id="Coils"/>
    </source>
</evidence>
<keyword evidence="2" id="KW-0732">Signal</keyword>
<organism evidence="3 4">
    <name type="scientific">Phascolarctos cinereus</name>
    <name type="common">Koala</name>
    <dbReference type="NCBI Taxonomy" id="38626"/>
    <lineage>
        <taxon>Eukaryota</taxon>
        <taxon>Metazoa</taxon>
        <taxon>Chordata</taxon>
        <taxon>Craniata</taxon>
        <taxon>Vertebrata</taxon>
        <taxon>Euteleostomi</taxon>
        <taxon>Mammalia</taxon>
        <taxon>Metatheria</taxon>
        <taxon>Diprotodontia</taxon>
        <taxon>Phascolarctidae</taxon>
        <taxon>Phascolarctos</taxon>
    </lineage>
</organism>